<feature type="signal peptide" evidence="2">
    <location>
        <begin position="1"/>
        <end position="24"/>
    </location>
</feature>
<dbReference type="AlphaFoldDB" id="A0A923G3S5"/>
<accession>A0A923G3S5</accession>
<gene>
    <name evidence="4" type="ORF">HU737_006480</name>
    <name evidence="3" type="ORF">HU737_17800</name>
</gene>
<dbReference type="Proteomes" id="UP000599879">
    <property type="component" value="Unassembled WGS sequence"/>
</dbReference>
<feature type="compositionally biased region" description="Pro residues" evidence="1">
    <location>
        <begin position="22"/>
        <end position="33"/>
    </location>
</feature>
<protein>
    <submittedName>
        <fullName evidence="4">PilL N-terminal domain-containing protein</fullName>
    </submittedName>
    <submittedName>
        <fullName evidence="3">Pilus assembly protein</fullName>
    </submittedName>
</protein>
<dbReference type="InterPro" id="IPR022260">
    <property type="entry name" value="Integr_conj_element_PilL"/>
</dbReference>
<comment type="caution">
    <text evidence="3">The sequence shown here is derived from an EMBL/GenBank/DDBJ whole genome shotgun (WGS) entry which is preliminary data.</text>
</comment>
<dbReference type="EMBL" id="JABWRE020000001">
    <property type="protein sequence ID" value="MBV4535618.1"/>
    <property type="molecule type" value="Genomic_DNA"/>
</dbReference>
<feature type="region of interest" description="Disordered" evidence="1">
    <location>
        <begin position="20"/>
        <end position="44"/>
    </location>
</feature>
<keyword evidence="2" id="KW-0732">Signal</keyword>
<dbReference type="EMBL" id="JABWRE010000014">
    <property type="protein sequence ID" value="MBC3442548.1"/>
    <property type="molecule type" value="Genomic_DNA"/>
</dbReference>
<reference evidence="3" key="2">
    <citation type="submission" date="2020-07" db="EMBL/GenBank/DDBJ databases">
        <authorList>
            <person name="Lood C."/>
            <person name="Girard L."/>
        </authorList>
    </citation>
    <scope>NUCLEOTIDE SEQUENCE</scope>
    <source>
        <strain evidence="3">SWRI10</strain>
    </source>
</reference>
<organism evidence="3">
    <name type="scientific">Pseudomonas urmiensis</name>
    <dbReference type="NCBI Taxonomy" id="2745493"/>
    <lineage>
        <taxon>Bacteria</taxon>
        <taxon>Pseudomonadati</taxon>
        <taxon>Pseudomonadota</taxon>
        <taxon>Gammaproteobacteria</taxon>
        <taxon>Pseudomonadales</taxon>
        <taxon>Pseudomonadaceae</taxon>
        <taxon>Pseudomonas</taxon>
    </lineage>
</organism>
<evidence type="ECO:0000256" key="2">
    <source>
        <dbReference type="SAM" id="SignalP"/>
    </source>
</evidence>
<evidence type="ECO:0000256" key="1">
    <source>
        <dbReference type="SAM" id="MobiDB-lite"/>
    </source>
</evidence>
<feature type="chain" id="PRO_5036660285" evidence="2">
    <location>
        <begin position="25"/>
        <end position="169"/>
    </location>
</feature>
<sequence>MHTPTLLTLGLMLTLLGCSTPQPAPTPTPPAPAPTAMAKPKSPVPAWVRQDRYTLASTRPTLEQRQPLYQLINVQIAPALHATVGEALRHVLQHSGYSLCPDDPAVARLFHRPLPAVHHDLGPISLLDALTVIGGPAWRLDIDSVERSVCYALRLPPPKPPFSTLETAP</sequence>
<name>A0A923G3S5_9PSED</name>
<reference evidence="3" key="1">
    <citation type="journal article" date="2020" name="Microorganisms">
        <title>Reliable Identification of Environmental Pseudomonas Isolates Using the rpoD Gene.</title>
        <authorList>
            <consortium name="The Broad Institute Genome Sequencing Platform"/>
            <person name="Girard L."/>
            <person name="Lood C."/>
            <person name="Rokni-Zadeh H."/>
            <person name="van Noort V."/>
            <person name="Lavigne R."/>
            <person name="De Mot R."/>
        </authorList>
    </citation>
    <scope>NUCLEOTIDE SEQUENCE</scope>
    <source>
        <strain evidence="3">SWRI10</strain>
    </source>
</reference>
<dbReference type="NCBIfam" id="TIGR03748">
    <property type="entry name" value="conj_PilL"/>
    <property type="match status" value="1"/>
</dbReference>
<reference evidence="4" key="3">
    <citation type="submission" date="2021-06" db="EMBL/GenBank/DDBJ databases">
        <title>Updating the genus Pseudomonas: Description of 43 new species and partition of the Pseudomonas putida group.</title>
        <authorList>
            <person name="Girard L."/>
            <person name="Lood C."/>
            <person name="Vandamme P."/>
            <person name="Rokni-Zadeh H."/>
            <person name="Van Noort V."/>
            <person name="Hofte M."/>
            <person name="Lavigne R."/>
            <person name="De Mot R."/>
        </authorList>
    </citation>
    <scope>NUCLEOTIDE SEQUENCE</scope>
    <source>
        <strain evidence="4">SWRI10</strain>
    </source>
</reference>
<evidence type="ECO:0000313" key="3">
    <source>
        <dbReference type="EMBL" id="MBC3442548.1"/>
    </source>
</evidence>
<proteinExistence type="predicted"/>
<evidence type="ECO:0000313" key="4">
    <source>
        <dbReference type="EMBL" id="MBV4535618.1"/>
    </source>
</evidence>